<dbReference type="HAMAP" id="MF_00137">
    <property type="entry name" value="SAICAR_synth"/>
    <property type="match status" value="1"/>
</dbReference>
<comment type="catalytic activity">
    <reaction evidence="10 11">
        <text>5-amino-1-(5-phospho-D-ribosyl)imidazole-4-carboxylate + L-aspartate + ATP = (2S)-2-[5-amino-1-(5-phospho-beta-D-ribosyl)imidazole-4-carboxamido]succinate + ADP + phosphate + 2 H(+)</text>
        <dbReference type="Rhea" id="RHEA:22628"/>
        <dbReference type="ChEBI" id="CHEBI:15378"/>
        <dbReference type="ChEBI" id="CHEBI:29991"/>
        <dbReference type="ChEBI" id="CHEBI:30616"/>
        <dbReference type="ChEBI" id="CHEBI:43474"/>
        <dbReference type="ChEBI" id="CHEBI:58443"/>
        <dbReference type="ChEBI" id="CHEBI:77657"/>
        <dbReference type="ChEBI" id="CHEBI:456216"/>
        <dbReference type="EC" id="6.3.2.6"/>
    </reaction>
</comment>
<evidence type="ECO:0000256" key="6">
    <source>
        <dbReference type="ARBA" id="ARBA00022741"/>
    </source>
</evidence>
<evidence type="ECO:0000256" key="9">
    <source>
        <dbReference type="ARBA" id="ARBA00030409"/>
    </source>
</evidence>
<dbReference type="Pfam" id="PF01259">
    <property type="entry name" value="SAICAR_synt"/>
    <property type="match status" value="1"/>
</dbReference>
<evidence type="ECO:0000256" key="3">
    <source>
        <dbReference type="ARBA" id="ARBA00012217"/>
    </source>
</evidence>
<dbReference type="GO" id="GO:0004639">
    <property type="term" value="F:phosphoribosylaminoimidazolesuccinocarboxamide synthase activity"/>
    <property type="evidence" value="ECO:0007669"/>
    <property type="project" value="UniProtKB-UniRule"/>
</dbReference>
<evidence type="ECO:0000256" key="11">
    <source>
        <dbReference type="HAMAP-Rule" id="MF_00137"/>
    </source>
</evidence>
<evidence type="ECO:0000256" key="10">
    <source>
        <dbReference type="ARBA" id="ARBA00048475"/>
    </source>
</evidence>
<dbReference type="PANTHER" id="PTHR43700:SF1">
    <property type="entry name" value="PHOSPHORIBOSYLAMINOIMIDAZOLE-SUCCINOCARBOXAMIDE SYNTHASE"/>
    <property type="match status" value="1"/>
</dbReference>
<keyword evidence="6 11" id="KW-0547">Nucleotide-binding</keyword>
<evidence type="ECO:0000256" key="8">
    <source>
        <dbReference type="ARBA" id="ARBA00022840"/>
    </source>
</evidence>
<comment type="caution">
    <text evidence="13">The sequence shown here is derived from an EMBL/GenBank/DDBJ whole genome shotgun (WGS) entry which is preliminary data.</text>
</comment>
<dbReference type="EC" id="6.3.2.6" evidence="3 11"/>
<dbReference type="PATRIC" id="fig|883161.3.peg.1815"/>
<keyword evidence="5 11" id="KW-0436">Ligase</keyword>
<dbReference type="GO" id="GO:0005737">
    <property type="term" value="C:cytoplasm"/>
    <property type="evidence" value="ECO:0007669"/>
    <property type="project" value="TreeGrafter"/>
</dbReference>
<dbReference type="InterPro" id="IPR028923">
    <property type="entry name" value="SAICAR_synt/ADE2_N"/>
</dbReference>
<evidence type="ECO:0000256" key="2">
    <source>
        <dbReference type="ARBA" id="ARBA00010190"/>
    </source>
</evidence>
<keyword evidence="7 11" id="KW-0658">Purine biosynthesis</keyword>
<dbReference type="GO" id="GO:0006189">
    <property type="term" value="P:'de novo' IMP biosynthetic process"/>
    <property type="evidence" value="ECO:0007669"/>
    <property type="project" value="UniProtKB-UniRule"/>
</dbReference>
<organism evidence="13 14">
    <name type="scientific">Propionimicrobium lymphophilum ACS-093-V-SCH5</name>
    <dbReference type="NCBI Taxonomy" id="883161"/>
    <lineage>
        <taxon>Bacteria</taxon>
        <taxon>Bacillati</taxon>
        <taxon>Actinomycetota</taxon>
        <taxon>Actinomycetes</taxon>
        <taxon>Propionibacteriales</taxon>
        <taxon>Propionibacteriaceae</taxon>
        <taxon>Propionimicrobium</taxon>
    </lineage>
</organism>
<name>S2WX09_9ACTN</name>
<dbReference type="Gene3D" id="3.30.200.20">
    <property type="entry name" value="Phosphorylase Kinase, domain 1"/>
    <property type="match status" value="1"/>
</dbReference>
<protein>
    <recommendedName>
        <fullName evidence="4 11">Phosphoribosylaminoimidazole-succinocarboxamide synthase</fullName>
        <ecNumber evidence="3 11">6.3.2.6</ecNumber>
    </recommendedName>
    <alternativeName>
        <fullName evidence="9 11">SAICAR synthetase</fullName>
    </alternativeName>
</protein>
<dbReference type="STRING" id="883161.HMPREF9306_01828"/>
<dbReference type="PROSITE" id="PS01058">
    <property type="entry name" value="SAICAR_SYNTHETASE_2"/>
    <property type="match status" value="1"/>
</dbReference>
<comment type="pathway">
    <text evidence="1 11">Purine metabolism; IMP biosynthesis via de novo pathway; 5-amino-1-(5-phospho-D-ribosyl)imidazole-4-carboxamide from 5-amino-1-(5-phospho-D-ribosyl)imidazole-4-carboxylate: step 1/2.</text>
</comment>
<evidence type="ECO:0000256" key="1">
    <source>
        <dbReference type="ARBA" id="ARBA00004672"/>
    </source>
</evidence>
<dbReference type="EMBL" id="AGZR01000009">
    <property type="protein sequence ID" value="EPD32259.1"/>
    <property type="molecule type" value="Genomic_DNA"/>
</dbReference>
<dbReference type="HOGENOM" id="CLU_045637_0_0_11"/>
<dbReference type="FunFam" id="3.30.470.20:FF:000015">
    <property type="entry name" value="Phosphoribosylaminoimidazole-succinocarboxamide synthase"/>
    <property type="match status" value="1"/>
</dbReference>
<dbReference type="NCBIfam" id="NF010568">
    <property type="entry name" value="PRK13961.1"/>
    <property type="match status" value="1"/>
</dbReference>
<dbReference type="PROSITE" id="PS01057">
    <property type="entry name" value="SAICAR_SYNTHETASE_1"/>
    <property type="match status" value="1"/>
</dbReference>
<dbReference type="Gene3D" id="3.30.470.20">
    <property type="entry name" value="ATP-grasp fold, B domain"/>
    <property type="match status" value="1"/>
</dbReference>
<dbReference type="NCBIfam" id="TIGR00081">
    <property type="entry name" value="purC"/>
    <property type="match status" value="1"/>
</dbReference>
<keyword evidence="8 11" id="KW-0067">ATP-binding</keyword>
<evidence type="ECO:0000313" key="13">
    <source>
        <dbReference type="EMBL" id="EPD32259.1"/>
    </source>
</evidence>
<dbReference type="Proteomes" id="UP000014417">
    <property type="component" value="Unassembled WGS sequence"/>
</dbReference>
<sequence>MSQYSDLGLPLINAGKVRELYQLPDPERMLMVATDNVSAFDYILDTKIPGKGKVLTQLSLWWFEQIPMANHLISTDVPELVEGRAMVVEKLQMIPVEAVVRGYLTGSGWVEYQASKTVCGIPLPDGLNDGSKLPAPIFTPAAKAEYGEHDENISYGQLVELVGEKTAAELRDASISIYKLAAAKCEEKGLILADTKFEFGRREDGTLVLADEVLTPDSSRYWDAEDYAAGKLKSFDKQYLRDWLSKDSGWDKNSTPPPLPEEIVTATINRYRDAYSRLTGRVL</sequence>
<evidence type="ECO:0000256" key="7">
    <source>
        <dbReference type="ARBA" id="ARBA00022755"/>
    </source>
</evidence>
<evidence type="ECO:0000313" key="14">
    <source>
        <dbReference type="Proteomes" id="UP000014417"/>
    </source>
</evidence>
<evidence type="ECO:0000256" key="5">
    <source>
        <dbReference type="ARBA" id="ARBA00022598"/>
    </source>
</evidence>
<feature type="domain" description="SAICAR synthetase/ADE2 N-terminal" evidence="12">
    <location>
        <begin position="12"/>
        <end position="255"/>
    </location>
</feature>
<comment type="similarity">
    <text evidence="2 11">Belongs to the SAICAR synthetase family.</text>
</comment>
<accession>S2WX09</accession>
<dbReference type="GO" id="GO:0005524">
    <property type="term" value="F:ATP binding"/>
    <property type="evidence" value="ECO:0007669"/>
    <property type="project" value="UniProtKB-KW"/>
</dbReference>
<dbReference type="CDD" id="cd01414">
    <property type="entry name" value="SAICAR_synt_Sc"/>
    <property type="match status" value="1"/>
</dbReference>
<reference evidence="13 14" key="1">
    <citation type="submission" date="2013-04" db="EMBL/GenBank/DDBJ databases">
        <title>The Genome Sequence of Propionimicrobium lymphophilum ACS-093-V-SCH5.</title>
        <authorList>
            <consortium name="The Broad Institute Genomics Platform"/>
            <person name="Earl A."/>
            <person name="Ward D."/>
            <person name="Feldgarden M."/>
            <person name="Gevers D."/>
            <person name="Saerens B."/>
            <person name="Vaneechoutte M."/>
            <person name="Walker B."/>
            <person name="Young S."/>
            <person name="Zeng Q."/>
            <person name="Gargeya S."/>
            <person name="Fitzgerald M."/>
            <person name="Haas B."/>
            <person name="Abouelleil A."/>
            <person name="Allen A.W."/>
            <person name="Alvarado L."/>
            <person name="Arachchi H.M."/>
            <person name="Berlin A.M."/>
            <person name="Chapman S.B."/>
            <person name="Gainer-Dewar J."/>
            <person name="Goldberg J."/>
            <person name="Griggs A."/>
            <person name="Gujja S."/>
            <person name="Hansen M."/>
            <person name="Howarth C."/>
            <person name="Imamovic A."/>
            <person name="Ireland A."/>
            <person name="Larimer J."/>
            <person name="McCowan C."/>
            <person name="Murphy C."/>
            <person name="Pearson M."/>
            <person name="Poon T.W."/>
            <person name="Priest M."/>
            <person name="Roberts A."/>
            <person name="Saif S."/>
            <person name="Shea T."/>
            <person name="Sisk P."/>
            <person name="Sykes S."/>
            <person name="Wortman J."/>
            <person name="Nusbaum C."/>
            <person name="Birren B."/>
        </authorList>
    </citation>
    <scope>NUCLEOTIDE SEQUENCE [LARGE SCALE GENOMIC DNA]</scope>
    <source>
        <strain evidence="13 14">ACS-093-V-SCH5</strain>
    </source>
</reference>
<dbReference type="PANTHER" id="PTHR43700">
    <property type="entry name" value="PHOSPHORIBOSYLAMINOIMIDAZOLE-SUCCINOCARBOXAMIDE SYNTHASE"/>
    <property type="match status" value="1"/>
</dbReference>
<dbReference type="AlphaFoldDB" id="S2WX09"/>
<dbReference type="UniPathway" id="UPA00074">
    <property type="reaction ID" value="UER00131"/>
</dbReference>
<evidence type="ECO:0000256" key="4">
    <source>
        <dbReference type="ARBA" id="ARBA00016460"/>
    </source>
</evidence>
<keyword evidence="14" id="KW-1185">Reference proteome</keyword>
<gene>
    <name evidence="11" type="primary">purC</name>
    <name evidence="13" type="ORF">HMPREF9306_01828</name>
</gene>
<dbReference type="InterPro" id="IPR018236">
    <property type="entry name" value="SAICAR_synthetase_CS"/>
</dbReference>
<dbReference type="SUPFAM" id="SSF56104">
    <property type="entry name" value="SAICAR synthase-like"/>
    <property type="match status" value="1"/>
</dbReference>
<dbReference type="InterPro" id="IPR001636">
    <property type="entry name" value="SAICAR_synth"/>
</dbReference>
<evidence type="ECO:0000259" key="12">
    <source>
        <dbReference type="Pfam" id="PF01259"/>
    </source>
</evidence>
<proteinExistence type="inferred from homology"/>